<feature type="compositionally biased region" description="Low complexity" evidence="10">
    <location>
        <begin position="292"/>
        <end position="301"/>
    </location>
</feature>
<evidence type="ECO:0000259" key="12">
    <source>
        <dbReference type="PROSITE" id="PS50287"/>
    </source>
</evidence>
<feature type="disulfide bond" evidence="9">
    <location>
        <begin position="450"/>
        <end position="460"/>
    </location>
</feature>
<feature type="domain" description="SRCR" evidence="12">
    <location>
        <begin position="386"/>
        <end position="481"/>
    </location>
</feature>
<dbReference type="AlphaFoldDB" id="A0A7K6YS35"/>
<evidence type="ECO:0000256" key="8">
    <source>
        <dbReference type="ARBA" id="ARBA00023180"/>
    </source>
</evidence>
<dbReference type="GO" id="GO:0030198">
    <property type="term" value="P:extracellular matrix organization"/>
    <property type="evidence" value="ECO:0007669"/>
    <property type="project" value="TreeGrafter"/>
</dbReference>
<dbReference type="InterPro" id="IPR001190">
    <property type="entry name" value="SRCR"/>
</dbReference>
<keyword evidence="4 11" id="KW-1133">Transmembrane helix</keyword>
<evidence type="ECO:0000256" key="6">
    <source>
        <dbReference type="ARBA" id="ARBA00023157"/>
    </source>
</evidence>
<dbReference type="SMART" id="SM00202">
    <property type="entry name" value="SR"/>
    <property type="match status" value="1"/>
</dbReference>
<keyword evidence="6 9" id="KW-1015">Disulfide bond</keyword>
<comment type="subcellular location">
    <subcellularLocation>
        <location evidence="1">Membrane</location>
        <topology evidence="1">Single-pass type II membrane protein</topology>
    </subcellularLocation>
</comment>
<dbReference type="Pfam" id="PF00530">
    <property type="entry name" value="SRCR"/>
    <property type="match status" value="1"/>
</dbReference>
<keyword evidence="2 11" id="KW-0812">Transmembrane</keyword>
<feature type="region of interest" description="Disordered" evidence="10">
    <location>
        <begin position="149"/>
        <end position="382"/>
    </location>
</feature>
<comment type="caution">
    <text evidence="13">The sequence shown here is derived from an EMBL/GenBank/DDBJ whole genome shotgun (WGS) entry which is preliminary data.</text>
</comment>
<evidence type="ECO:0000256" key="11">
    <source>
        <dbReference type="SAM" id="Phobius"/>
    </source>
</evidence>
<dbReference type="PANTHER" id="PTHR24023:SF1116">
    <property type="entry name" value="MACROPHAGE RECEPTOR WITH COLLAGENOUS STRUCTURE"/>
    <property type="match status" value="1"/>
</dbReference>
<comment type="caution">
    <text evidence="9">Lacks conserved residue(s) required for the propagation of feature annotation.</text>
</comment>
<feature type="transmembrane region" description="Helical" evidence="11">
    <location>
        <begin position="50"/>
        <end position="74"/>
    </location>
</feature>
<feature type="non-terminal residue" evidence="13">
    <location>
        <position position="481"/>
    </location>
</feature>
<evidence type="ECO:0000256" key="2">
    <source>
        <dbReference type="ARBA" id="ARBA00022692"/>
    </source>
</evidence>
<dbReference type="GO" id="GO:0005594">
    <property type="term" value="C:collagen type IX trimer"/>
    <property type="evidence" value="ECO:0007669"/>
    <property type="project" value="TreeGrafter"/>
</dbReference>
<dbReference type="Gene3D" id="3.10.250.10">
    <property type="entry name" value="SRCR-like domain"/>
    <property type="match status" value="1"/>
</dbReference>
<evidence type="ECO:0000313" key="13">
    <source>
        <dbReference type="EMBL" id="NWX74059.1"/>
    </source>
</evidence>
<evidence type="ECO:0000256" key="9">
    <source>
        <dbReference type="PROSITE-ProRule" id="PRU00196"/>
    </source>
</evidence>
<dbReference type="EMBL" id="VZSD01008831">
    <property type="protein sequence ID" value="NWX74059.1"/>
    <property type="molecule type" value="Genomic_DNA"/>
</dbReference>
<organism evidence="13 14">
    <name type="scientific">Alca torda</name>
    <name type="common">Razorbill</name>
    <dbReference type="NCBI Taxonomy" id="28689"/>
    <lineage>
        <taxon>Eukaryota</taxon>
        <taxon>Metazoa</taxon>
        <taxon>Chordata</taxon>
        <taxon>Craniata</taxon>
        <taxon>Vertebrata</taxon>
        <taxon>Euteleostomi</taxon>
        <taxon>Archelosauria</taxon>
        <taxon>Archosauria</taxon>
        <taxon>Dinosauria</taxon>
        <taxon>Saurischia</taxon>
        <taxon>Theropoda</taxon>
        <taxon>Coelurosauria</taxon>
        <taxon>Aves</taxon>
        <taxon>Neognathae</taxon>
        <taxon>Neoaves</taxon>
        <taxon>Charadriiformes</taxon>
        <taxon>Alcidae</taxon>
        <taxon>Alca</taxon>
    </lineage>
</organism>
<keyword evidence="3" id="KW-0735">Signal-anchor</keyword>
<feature type="compositionally biased region" description="Basic and acidic residues" evidence="10">
    <location>
        <begin position="281"/>
        <end position="290"/>
    </location>
</feature>
<evidence type="ECO:0000256" key="10">
    <source>
        <dbReference type="SAM" id="MobiDB-lite"/>
    </source>
</evidence>
<reference evidence="13 14" key="1">
    <citation type="submission" date="2019-09" db="EMBL/GenBank/DDBJ databases">
        <title>Bird 10,000 Genomes (B10K) Project - Family phase.</title>
        <authorList>
            <person name="Zhang G."/>
        </authorList>
    </citation>
    <scope>NUCLEOTIDE SEQUENCE [LARGE SCALE GENOMIC DNA]</scope>
    <source>
        <strain evidence="13">OUT-0003</strain>
        <tissue evidence="13">Muscle</tissue>
    </source>
</reference>
<name>A0A7K6YS35_ALCTO</name>
<dbReference type="GO" id="GO:0030020">
    <property type="term" value="F:extracellular matrix structural constituent conferring tensile strength"/>
    <property type="evidence" value="ECO:0007669"/>
    <property type="project" value="TreeGrafter"/>
</dbReference>
<dbReference type="GO" id="GO:0005615">
    <property type="term" value="C:extracellular space"/>
    <property type="evidence" value="ECO:0007669"/>
    <property type="project" value="TreeGrafter"/>
</dbReference>
<dbReference type="Proteomes" id="UP000536033">
    <property type="component" value="Unassembled WGS sequence"/>
</dbReference>
<dbReference type="PRINTS" id="PR00258">
    <property type="entry name" value="SPERACTRCPTR"/>
</dbReference>
<keyword evidence="8" id="KW-0325">Glycoprotein</keyword>
<dbReference type="GO" id="GO:0016020">
    <property type="term" value="C:membrane"/>
    <property type="evidence" value="ECO:0007669"/>
    <property type="project" value="UniProtKB-SubCell"/>
</dbReference>
<gene>
    <name evidence="13" type="primary">Marco</name>
    <name evidence="13" type="ORF">ALCTOR_R12947</name>
</gene>
<dbReference type="PROSITE" id="PS50287">
    <property type="entry name" value="SRCR_2"/>
    <property type="match status" value="1"/>
</dbReference>
<feature type="non-terminal residue" evidence="13">
    <location>
        <position position="1"/>
    </location>
</feature>
<evidence type="ECO:0000256" key="7">
    <source>
        <dbReference type="ARBA" id="ARBA00023170"/>
    </source>
</evidence>
<dbReference type="InterPro" id="IPR036772">
    <property type="entry name" value="SRCR-like_dom_sf"/>
</dbReference>
<accession>A0A7K6YS35</accession>
<evidence type="ECO:0000256" key="4">
    <source>
        <dbReference type="ARBA" id="ARBA00022989"/>
    </source>
</evidence>
<dbReference type="PANTHER" id="PTHR24023">
    <property type="entry name" value="COLLAGEN ALPHA"/>
    <property type="match status" value="1"/>
</dbReference>
<protein>
    <submittedName>
        <fullName evidence="13">MARCO protein</fullName>
    </submittedName>
</protein>
<keyword evidence="5 11" id="KW-0472">Membrane</keyword>
<keyword evidence="14" id="KW-1185">Reference proteome</keyword>
<proteinExistence type="predicted"/>
<evidence type="ECO:0000256" key="3">
    <source>
        <dbReference type="ARBA" id="ARBA00022968"/>
    </source>
</evidence>
<sequence>MKIKDGYGEDGNSSDMNTSSISDKIGFASATTTTFQISEPRSQRKPSPCFVRAVLGAYLLLLTAGQVLLAYKVFKMQREILKFQELNTSYTEEILESSFASKLLLERNSSEKHMGHEENWRRSLEEEITIIKSSNANLMMMMNNITLIAGHPGRKGDPGPPGLQGPPGTKGDQGIQGLRGLQGEKGSKGDPGPAGPSGEPGVRGEKGDAGPAGLQGQKGEMGKKGDPGPRGPMGPQGHQGIPGLPGFNGSTGEPGHPGQKGEPGVTGQRGPVGSPGLEGRAGQKGDKGDHGPSGSPGIPGIAGLKGEKGDKGVTGPPGQKGMKGDQGLPGIPGLTGAKGSKGDNGSPGPKGYPGVKGAKGDPGLPGSPGTKGSKGEKGQGSFNSVIRIAEGGRRGRVEIFHQGSWGTICDDGWSTQDATVVCRMLGYSRALSAFTASPGSGQIWLDDVNCSGSEYSIFDCSKPNWGEHNCSHNEDAGLECA</sequence>
<dbReference type="InterPro" id="IPR050149">
    <property type="entry name" value="Collagen_superfamily"/>
</dbReference>
<keyword evidence="7" id="KW-0675">Receptor</keyword>
<evidence type="ECO:0000256" key="5">
    <source>
        <dbReference type="ARBA" id="ARBA00023136"/>
    </source>
</evidence>
<evidence type="ECO:0000313" key="14">
    <source>
        <dbReference type="Proteomes" id="UP000536033"/>
    </source>
</evidence>
<dbReference type="Pfam" id="PF01391">
    <property type="entry name" value="Collagen"/>
    <property type="match status" value="1"/>
</dbReference>
<dbReference type="InterPro" id="IPR008160">
    <property type="entry name" value="Collagen"/>
</dbReference>
<dbReference type="SUPFAM" id="SSF56487">
    <property type="entry name" value="SRCR-like"/>
    <property type="match status" value="1"/>
</dbReference>
<dbReference type="FunFam" id="3.10.250.10:FF:000011">
    <property type="entry name" value="Scavenger receptor class A member 5"/>
    <property type="match status" value="1"/>
</dbReference>
<evidence type="ECO:0000256" key="1">
    <source>
        <dbReference type="ARBA" id="ARBA00004606"/>
    </source>
</evidence>